<comment type="catalytic activity">
    <reaction evidence="6 9">
        <text>(S)-lactate + NAD(+) = pyruvate + NADH + H(+)</text>
        <dbReference type="Rhea" id="RHEA:23444"/>
        <dbReference type="ChEBI" id="CHEBI:15361"/>
        <dbReference type="ChEBI" id="CHEBI:15378"/>
        <dbReference type="ChEBI" id="CHEBI:16651"/>
        <dbReference type="ChEBI" id="CHEBI:57540"/>
        <dbReference type="ChEBI" id="CHEBI:57945"/>
        <dbReference type="EC" id="1.1.1.27"/>
    </reaction>
</comment>
<dbReference type="EMBL" id="CAKKLH010000036">
    <property type="protein sequence ID" value="CAH0100433.1"/>
    <property type="molecule type" value="Genomic_DNA"/>
</dbReference>
<comment type="pathway">
    <text evidence="1 9">Fermentation; pyruvate fermentation to lactate; (S)-lactate from pyruvate: step 1/1.</text>
</comment>
<dbReference type="PROSITE" id="PS00064">
    <property type="entry name" value="L_LDH"/>
    <property type="match status" value="1"/>
</dbReference>
<dbReference type="PRINTS" id="PR00086">
    <property type="entry name" value="LLDHDRGNASE"/>
</dbReference>
<evidence type="ECO:0000256" key="8">
    <source>
        <dbReference type="PIRSR" id="PIRSR000102-3"/>
    </source>
</evidence>
<protein>
    <recommendedName>
        <fullName evidence="3 9">L-lactate dehydrogenase</fullName>
        <ecNumber evidence="3 9">1.1.1.27</ecNumber>
    </recommendedName>
</protein>
<evidence type="ECO:0000256" key="5">
    <source>
        <dbReference type="ARBA" id="ARBA00023027"/>
    </source>
</evidence>
<accession>A0A8J2W060</accession>
<dbReference type="InterPro" id="IPR022383">
    <property type="entry name" value="Lactate/malate_DH_C"/>
</dbReference>
<feature type="binding site" evidence="8">
    <location>
        <position position="114"/>
    </location>
    <ligand>
        <name>NAD(+)</name>
        <dbReference type="ChEBI" id="CHEBI:57540"/>
    </ligand>
</feature>
<dbReference type="GO" id="GO:0006089">
    <property type="term" value="P:lactate metabolic process"/>
    <property type="evidence" value="ECO:0007669"/>
    <property type="project" value="TreeGrafter"/>
</dbReference>
<evidence type="ECO:0000259" key="11">
    <source>
        <dbReference type="Pfam" id="PF02866"/>
    </source>
</evidence>
<dbReference type="GO" id="GO:0004459">
    <property type="term" value="F:L-lactate dehydrogenase (NAD+) activity"/>
    <property type="evidence" value="ECO:0007669"/>
    <property type="project" value="UniProtKB-EC"/>
</dbReference>
<gene>
    <name evidence="12" type="ORF">DGAL_LOCUS2663</name>
</gene>
<dbReference type="HAMAP" id="MF_00488">
    <property type="entry name" value="Lactate_dehydrog"/>
    <property type="match status" value="1"/>
</dbReference>
<dbReference type="Gene3D" id="3.90.110.10">
    <property type="entry name" value="Lactate dehydrogenase/glycoside hydrolase, family 4, C-terminal"/>
    <property type="match status" value="1"/>
</dbReference>
<dbReference type="Proteomes" id="UP000789390">
    <property type="component" value="Unassembled WGS sequence"/>
</dbReference>
<evidence type="ECO:0000313" key="13">
    <source>
        <dbReference type="Proteomes" id="UP000789390"/>
    </source>
</evidence>
<sequence>MALTELKMKIQTKASVDSISGTKITIVGVGQVGISIAFSIMTQGIASEMALVDVMEDQLKGELMDLQHGLTFLDNIKIIAGSDYAISAGSKLCIVTAGAQMREGESRLDLDQRNTDILKDIIPKLVQYSPDTILLIVSDPVDLLTYVAWKLSGLPKERVIGSGTNVDSSRFRFLLSERFDVAPNSIHGWIIGEHGDSSVPVWSGVDVAGVRLRDLNPAAGTDEDTENWNDIHRQVIQSAYEIIRLKGYPSWAMALSVSILAGAILKNTRNVYAVSTFVEGIHGVQHPVFLSVPCVLGENGITDIIQQTLTENERIQFQKSAATLNQVQSTLVFRRVTCQS</sequence>
<dbReference type="SUPFAM" id="SSF56327">
    <property type="entry name" value="LDH C-terminal domain-like"/>
    <property type="match status" value="1"/>
</dbReference>
<feature type="domain" description="Lactate/malate dehydrogenase C-terminal" evidence="11">
    <location>
        <begin position="164"/>
        <end position="326"/>
    </location>
</feature>
<feature type="binding site" evidence="8">
    <location>
        <begin position="28"/>
        <end position="33"/>
    </location>
    <ligand>
        <name>NAD(+)</name>
        <dbReference type="ChEBI" id="CHEBI:57540"/>
    </ligand>
</feature>
<name>A0A8J2W060_9CRUS</name>
<dbReference type="InterPro" id="IPR036291">
    <property type="entry name" value="NAD(P)-bd_dom_sf"/>
</dbReference>
<organism evidence="12 13">
    <name type="scientific">Daphnia galeata</name>
    <dbReference type="NCBI Taxonomy" id="27404"/>
    <lineage>
        <taxon>Eukaryota</taxon>
        <taxon>Metazoa</taxon>
        <taxon>Ecdysozoa</taxon>
        <taxon>Arthropoda</taxon>
        <taxon>Crustacea</taxon>
        <taxon>Branchiopoda</taxon>
        <taxon>Diplostraca</taxon>
        <taxon>Cladocera</taxon>
        <taxon>Anomopoda</taxon>
        <taxon>Daphniidae</taxon>
        <taxon>Daphnia</taxon>
    </lineage>
</organism>
<comment type="similarity">
    <text evidence="2">Belongs to the LDH/MDH superfamily. LDH family.</text>
</comment>
<feature type="binding site" evidence="8">
    <location>
        <position position="53"/>
    </location>
    <ligand>
        <name>NAD(+)</name>
        <dbReference type="ChEBI" id="CHEBI:57540"/>
    </ligand>
</feature>
<dbReference type="EC" id="1.1.1.27" evidence="3 9"/>
<evidence type="ECO:0000256" key="9">
    <source>
        <dbReference type="RuleBase" id="RU000496"/>
    </source>
</evidence>
<dbReference type="PANTHER" id="PTHR43128:SF16">
    <property type="entry name" value="L-LACTATE DEHYDROGENASE"/>
    <property type="match status" value="1"/>
</dbReference>
<dbReference type="InterPro" id="IPR018177">
    <property type="entry name" value="L-lactate_DH_AS"/>
</dbReference>
<evidence type="ECO:0000256" key="7">
    <source>
        <dbReference type="PIRSR" id="PIRSR000102-1"/>
    </source>
</evidence>
<dbReference type="SUPFAM" id="SSF51735">
    <property type="entry name" value="NAD(P)-binding Rossmann-fold domains"/>
    <property type="match status" value="1"/>
</dbReference>
<keyword evidence="4 9" id="KW-0560">Oxidoreductase</keyword>
<dbReference type="Gene3D" id="3.40.50.720">
    <property type="entry name" value="NAD(P)-binding Rossmann-like Domain"/>
    <property type="match status" value="1"/>
</dbReference>
<evidence type="ECO:0000256" key="1">
    <source>
        <dbReference type="ARBA" id="ARBA00004843"/>
    </source>
</evidence>
<dbReference type="InterPro" id="IPR011304">
    <property type="entry name" value="L-lactate_DH"/>
</dbReference>
<dbReference type="InterPro" id="IPR015955">
    <property type="entry name" value="Lactate_DH/Glyco_Ohase_4_C"/>
</dbReference>
<evidence type="ECO:0000313" key="12">
    <source>
        <dbReference type="EMBL" id="CAH0100433.1"/>
    </source>
</evidence>
<dbReference type="CDD" id="cd05293">
    <property type="entry name" value="LDH_1"/>
    <property type="match status" value="1"/>
</dbReference>
<keyword evidence="13" id="KW-1185">Reference proteome</keyword>
<dbReference type="UniPathway" id="UPA00554">
    <property type="reaction ID" value="UER00611"/>
</dbReference>
<dbReference type="Pfam" id="PF02866">
    <property type="entry name" value="Ldh_1_C"/>
    <property type="match status" value="1"/>
</dbReference>
<feature type="active site" description="Proton acceptor" evidence="7">
    <location>
        <position position="194"/>
    </location>
</feature>
<comment type="caution">
    <text evidence="12">The sequence shown here is derived from an EMBL/GenBank/DDBJ whole genome shotgun (WGS) entry which is preliminary data.</text>
</comment>
<dbReference type="OrthoDB" id="5405561at2759"/>
<dbReference type="InterPro" id="IPR001236">
    <property type="entry name" value="Lactate/malate_DH_N"/>
</dbReference>
<evidence type="ECO:0000256" key="6">
    <source>
        <dbReference type="ARBA" id="ARBA00049258"/>
    </source>
</evidence>
<reference evidence="12" key="1">
    <citation type="submission" date="2021-11" db="EMBL/GenBank/DDBJ databases">
        <authorList>
            <person name="Schell T."/>
        </authorList>
    </citation>
    <scope>NUCLEOTIDE SEQUENCE</scope>
    <source>
        <strain evidence="12">M5</strain>
    </source>
</reference>
<evidence type="ECO:0000259" key="10">
    <source>
        <dbReference type="Pfam" id="PF00056"/>
    </source>
</evidence>
<dbReference type="InterPro" id="IPR001557">
    <property type="entry name" value="L-lactate/malate_DH"/>
</dbReference>
<dbReference type="PIRSF" id="PIRSF000102">
    <property type="entry name" value="Lac_mal_DH"/>
    <property type="match status" value="1"/>
</dbReference>
<dbReference type="PANTHER" id="PTHR43128">
    <property type="entry name" value="L-2-HYDROXYCARBOXYLATE DEHYDROGENASE (NAD(P)(+))"/>
    <property type="match status" value="1"/>
</dbReference>
<evidence type="ECO:0000256" key="3">
    <source>
        <dbReference type="ARBA" id="ARBA00012967"/>
    </source>
</evidence>
<proteinExistence type="inferred from homology"/>
<dbReference type="GO" id="GO:0005737">
    <property type="term" value="C:cytoplasm"/>
    <property type="evidence" value="ECO:0007669"/>
    <property type="project" value="InterPro"/>
</dbReference>
<evidence type="ECO:0000256" key="2">
    <source>
        <dbReference type="ARBA" id="ARBA00006054"/>
    </source>
</evidence>
<evidence type="ECO:0000256" key="4">
    <source>
        <dbReference type="ARBA" id="ARBA00023002"/>
    </source>
</evidence>
<keyword evidence="5 8" id="KW-0520">NAD</keyword>
<dbReference type="FunFam" id="3.40.50.720:FF:000018">
    <property type="entry name" value="Malate dehydrogenase"/>
    <property type="match status" value="1"/>
</dbReference>
<feature type="domain" description="Lactate/malate dehydrogenase N-terminal" evidence="10">
    <location>
        <begin position="22"/>
        <end position="161"/>
    </location>
</feature>
<dbReference type="Pfam" id="PF00056">
    <property type="entry name" value="Ldh_1_N"/>
    <property type="match status" value="1"/>
</dbReference>
<dbReference type="AlphaFoldDB" id="A0A8J2W060"/>
<dbReference type="NCBIfam" id="TIGR01771">
    <property type="entry name" value="L-LDH-NAD"/>
    <property type="match status" value="1"/>
</dbReference>